<dbReference type="InterPro" id="IPR016161">
    <property type="entry name" value="Ald_DH/histidinol_DH"/>
</dbReference>
<dbReference type="AlphaFoldDB" id="A0A4P8K8K6"/>
<dbReference type="EMBL" id="PDXQ01000002">
    <property type="protein sequence ID" value="TRZ29145.1"/>
    <property type="molecule type" value="Genomic_DNA"/>
</dbReference>
<evidence type="ECO:0000313" key="2">
    <source>
        <dbReference type="Proteomes" id="UP000316316"/>
    </source>
</evidence>
<dbReference type="InterPro" id="IPR016162">
    <property type="entry name" value="Ald_DH_N"/>
</dbReference>
<dbReference type="Gene3D" id="3.40.309.10">
    <property type="entry name" value="Aldehyde Dehydrogenase, Chain A, domain 2"/>
    <property type="match status" value="1"/>
</dbReference>
<accession>A0A4P8K8K6</accession>
<dbReference type="InterPro" id="IPR016163">
    <property type="entry name" value="Ald_DH_C"/>
</dbReference>
<name>A0A4P8K8K6_ENTAV</name>
<evidence type="ECO:0000313" key="1">
    <source>
        <dbReference type="EMBL" id="TRZ29145.1"/>
    </source>
</evidence>
<dbReference type="Pfam" id="PF00171">
    <property type="entry name" value="Aldedh"/>
    <property type="match status" value="1"/>
</dbReference>
<proteinExistence type="predicted"/>
<protein>
    <submittedName>
        <fullName evidence="1">Succinate-semialdehyde dehydrogenase</fullName>
    </submittedName>
</protein>
<dbReference type="SUPFAM" id="SSF53720">
    <property type="entry name" value="ALDH-like"/>
    <property type="match status" value="1"/>
</dbReference>
<dbReference type="RefSeq" id="WP_034875865.1">
    <property type="nucleotide sequence ID" value="NZ_CAAKOC010000230.1"/>
</dbReference>
<dbReference type="Gene3D" id="3.40.605.10">
    <property type="entry name" value="Aldehyde Dehydrogenase, Chain A, domain 1"/>
    <property type="match status" value="1"/>
</dbReference>
<reference evidence="1 2" key="1">
    <citation type="submission" date="2017-10" db="EMBL/GenBank/DDBJ databases">
        <title>FDA dAtabase for Regulatory Grade micrObial Sequences (FDA-ARGOS): Supporting development and validation of Infectious Disease Dx tests.</title>
        <authorList>
            <person name="Campos J."/>
            <person name="Goldberg B."/>
            <person name="Tallon L.J."/>
            <person name="Sadzewicz L."/>
            <person name="Sengamalay N."/>
            <person name="Ott S."/>
            <person name="Godinez A."/>
            <person name="Nagaraj S."/>
            <person name="Vyas G."/>
            <person name="Aluvathingal J."/>
            <person name="Nadendla S."/>
            <person name="Geyer C."/>
            <person name="Nandy P."/>
            <person name="Hobson J."/>
            <person name="Sichtig H."/>
        </authorList>
    </citation>
    <scope>NUCLEOTIDE SEQUENCE [LARGE SCALE GENOMIC DNA]</scope>
    <source>
        <strain evidence="1 2">FDAARGOS_185</strain>
    </source>
</reference>
<sequence length="446" mass="47800">MAMEEMVQRARVAMEEISGYTQAEVDKMLYAISKAVFEQAEPLAKLAIEETGLGRLDHKIGKNQGMATNIFASLKNKASVGVIREIPEEGLVEIAHPRGVIGSVTPTTNPTITPLGNGLMALKGKNAMIVSPHPRSKKTTKETIELMREALVSVGAPRDLLQVIEEPSIELSQELMKSVDLIVATGGPGLVKSAYSSGHPAYGVGPGNVQAILDRDFDVEVAAELSVIGRSFDNGIVCACQQSLFYPQEKEIEVLDALRAKQAAVFTEEADLTKLRDTLFIDGKANPAMIGQDPQVIAEAADVEIPEDSQIIAVKVDAVGSEELFCKEKMAPVLALKSYDDFEEGVAFAQENLLLEGSGHSAGLFSHSKEHQLYAGEVLPVSRLVVNQPTIDAGGSPANGLNPTVSLGCGSWGNNIISENLTYTHLINISRIAVPITPKHDGNPWD</sequence>
<dbReference type="GO" id="GO:0016620">
    <property type="term" value="F:oxidoreductase activity, acting on the aldehyde or oxo group of donors, NAD or NADP as acceptor"/>
    <property type="evidence" value="ECO:0007669"/>
    <property type="project" value="InterPro"/>
</dbReference>
<dbReference type="PANTHER" id="PTHR11699">
    <property type="entry name" value="ALDEHYDE DEHYDROGENASE-RELATED"/>
    <property type="match status" value="1"/>
</dbReference>
<comment type="caution">
    <text evidence="1">The sequence shown here is derived from an EMBL/GenBank/DDBJ whole genome shotgun (WGS) entry which is preliminary data.</text>
</comment>
<organism evidence="1 2">
    <name type="scientific">Enterococcus avium</name>
    <name type="common">Streptococcus avium</name>
    <dbReference type="NCBI Taxonomy" id="33945"/>
    <lineage>
        <taxon>Bacteria</taxon>
        <taxon>Bacillati</taxon>
        <taxon>Bacillota</taxon>
        <taxon>Bacilli</taxon>
        <taxon>Lactobacillales</taxon>
        <taxon>Enterococcaceae</taxon>
        <taxon>Enterococcus</taxon>
    </lineage>
</organism>
<dbReference type="InterPro" id="IPR015590">
    <property type="entry name" value="Aldehyde_DH_dom"/>
</dbReference>
<dbReference type="Proteomes" id="UP000316316">
    <property type="component" value="Unassembled WGS sequence"/>
</dbReference>
<gene>
    <name evidence="1" type="ORF">AUF17_20895</name>
</gene>